<evidence type="ECO:0000313" key="1">
    <source>
        <dbReference type="EMBL" id="GAI98148.1"/>
    </source>
</evidence>
<proteinExistence type="predicted"/>
<organism evidence="1">
    <name type="scientific">marine sediment metagenome</name>
    <dbReference type="NCBI Taxonomy" id="412755"/>
    <lineage>
        <taxon>unclassified sequences</taxon>
        <taxon>metagenomes</taxon>
        <taxon>ecological metagenomes</taxon>
    </lineage>
</organism>
<reference evidence="1" key="1">
    <citation type="journal article" date="2014" name="Front. Microbiol.">
        <title>High frequency of phylogenetically diverse reductive dehalogenase-homologous genes in deep subseafloor sedimentary metagenomes.</title>
        <authorList>
            <person name="Kawai M."/>
            <person name="Futagami T."/>
            <person name="Toyoda A."/>
            <person name="Takaki Y."/>
            <person name="Nishi S."/>
            <person name="Hori S."/>
            <person name="Arai W."/>
            <person name="Tsubouchi T."/>
            <person name="Morono Y."/>
            <person name="Uchiyama I."/>
            <person name="Ito T."/>
            <person name="Fujiyama A."/>
            <person name="Inagaki F."/>
            <person name="Takami H."/>
        </authorList>
    </citation>
    <scope>NUCLEOTIDE SEQUENCE</scope>
    <source>
        <strain evidence="1">Expedition CK06-06</strain>
    </source>
</reference>
<gene>
    <name evidence="1" type="ORF">S12H4_35358</name>
</gene>
<protein>
    <submittedName>
        <fullName evidence="1">Uncharacterized protein</fullName>
    </submittedName>
</protein>
<comment type="caution">
    <text evidence="1">The sequence shown here is derived from an EMBL/GenBank/DDBJ whole genome shotgun (WGS) entry which is preliminary data.</text>
</comment>
<dbReference type="EMBL" id="BARW01020993">
    <property type="protein sequence ID" value="GAI98148.1"/>
    <property type="molecule type" value="Genomic_DNA"/>
</dbReference>
<dbReference type="AlphaFoldDB" id="X1SYY1"/>
<accession>X1SYY1</accession>
<name>X1SYY1_9ZZZZ</name>
<sequence>MSYKDEFIAEILKQVDKWSFEFCAYCDPGTLVSVEGMLDFKCINCGKRMKDGDYLGEIAKAALKYREHLERETDDI</sequence>